<dbReference type="Proteomes" id="UP001596220">
    <property type="component" value="Unassembled WGS sequence"/>
</dbReference>
<gene>
    <name evidence="2" type="ORF">ACFP3R_03425</name>
</gene>
<proteinExistence type="predicted"/>
<dbReference type="PROSITE" id="PS50206">
    <property type="entry name" value="RHODANESE_3"/>
    <property type="match status" value="1"/>
</dbReference>
<dbReference type="EMBL" id="JBHSQO010000002">
    <property type="protein sequence ID" value="MFC6088309.1"/>
    <property type="molecule type" value="Genomic_DNA"/>
</dbReference>
<evidence type="ECO:0000313" key="3">
    <source>
        <dbReference type="Proteomes" id="UP001596220"/>
    </source>
</evidence>
<dbReference type="InterPro" id="IPR050229">
    <property type="entry name" value="GlpE_sulfurtransferase"/>
</dbReference>
<accession>A0ABW1NY53</accession>
<dbReference type="SUPFAM" id="SSF52821">
    <property type="entry name" value="Rhodanese/Cell cycle control phosphatase"/>
    <property type="match status" value="1"/>
</dbReference>
<reference evidence="3" key="1">
    <citation type="journal article" date="2019" name="Int. J. Syst. Evol. Microbiol.">
        <title>The Global Catalogue of Microorganisms (GCM) 10K type strain sequencing project: providing services to taxonomists for standard genome sequencing and annotation.</title>
        <authorList>
            <consortium name="The Broad Institute Genomics Platform"/>
            <consortium name="The Broad Institute Genome Sequencing Center for Infectious Disease"/>
            <person name="Wu L."/>
            <person name="Ma J."/>
        </authorList>
    </citation>
    <scope>NUCLEOTIDE SEQUENCE [LARGE SCALE GENOMIC DNA]</scope>
    <source>
        <strain evidence="3">CGMCC 4.7246</strain>
    </source>
</reference>
<dbReference type="SMART" id="SM00450">
    <property type="entry name" value="RHOD"/>
    <property type="match status" value="1"/>
</dbReference>
<keyword evidence="3" id="KW-1185">Reference proteome</keyword>
<dbReference type="InterPro" id="IPR036873">
    <property type="entry name" value="Rhodanese-like_dom_sf"/>
</dbReference>
<dbReference type="RefSeq" id="WP_380632659.1">
    <property type="nucleotide sequence ID" value="NZ_JBHSQO010000002.1"/>
</dbReference>
<name>A0ABW1NY53_9PSEU</name>
<sequence length="115" mass="12313">MVPVTVPSVAVSELPARLPDGVVLLDVREGDEWAAGHVPGALHIPMSELVGRLDELPGDREIYVLCRVGERSALVTQYLNAHGWDAANVDGGMRVWAAHGRPMVAEIDGAEPEVI</sequence>
<organism evidence="2 3">
    <name type="scientific">Saccharothrix lopnurensis</name>
    <dbReference type="NCBI Taxonomy" id="1670621"/>
    <lineage>
        <taxon>Bacteria</taxon>
        <taxon>Bacillati</taxon>
        <taxon>Actinomycetota</taxon>
        <taxon>Actinomycetes</taxon>
        <taxon>Pseudonocardiales</taxon>
        <taxon>Pseudonocardiaceae</taxon>
        <taxon>Saccharothrix</taxon>
    </lineage>
</organism>
<dbReference type="Pfam" id="PF00581">
    <property type="entry name" value="Rhodanese"/>
    <property type="match status" value="1"/>
</dbReference>
<evidence type="ECO:0000259" key="1">
    <source>
        <dbReference type="PROSITE" id="PS50206"/>
    </source>
</evidence>
<dbReference type="PANTHER" id="PTHR43031">
    <property type="entry name" value="FAD-DEPENDENT OXIDOREDUCTASE"/>
    <property type="match status" value="1"/>
</dbReference>
<dbReference type="InterPro" id="IPR001763">
    <property type="entry name" value="Rhodanese-like_dom"/>
</dbReference>
<feature type="domain" description="Rhodanese" evidence="1">
    <location>
        <begin position="18"/>
        <end position="105"/>
    </location>
</feature>
<protein>
    <submittedName>
        <fullName evidence="2">Rhodanese-like domain-containing protein</fullName>
    </submittedName>
</protein>
<evidence type="ECO:0000313" key="2">
    <source>
        <dbReference type="EMBL" id="MFC6088309.1"/>
    </source>
</evidence>
<comment type="caution">
    <text evidence="2">The sequence shown here is derived from an EMBL/GenBank/DDBJ whole genome shotgun (WGS) entry which is preliminary data.</text>
</comment>
<dbReference type="PANTHER" id="PTHR43031:SF1">
    <property type="entry name" value="PYRIDINE NUCLEOTIDE-DISULPHIDE OXIDOREDUCTASE"/>
    <property type="match status" value="1"/>
</dbReference>
<dbReference type="Gene3D" id="3.40.250.10">
    <property type="entry name" value="Rhodanese-like domain"/>
    <property type="match status" value="1"/>
</dbReference>